<evidence type="ECO:0000256" key="2">
    <source>
        <dbReference type="ARBA" id="ARBA00012438"/>
    </source>
</evidence>
<feature type="transmembrane region" description="Helical" evidence="10">
    <location>
        <begin position="131"/>
        <end position="149"/>
    </location>
</feature>
<feature type="region of interest" description="Disordered" evidence="9">
    <location>
        <begin position="477"/>
        <end position="522"/>
    </location>
</feature>
<dbReference type="Gene3D" id="3.30.565.10">
    <property type="entry name" value="Histidine kinase-like ATPase, C-terminal domain"/>
    <property type="match status" value="1"/>
</dbReference>
<keyword evidence="10" id="KW-0812">Transmembrane</keyword>
<proteinExistence type="predicted"/>
<dbReference type="GO" id="GO:0016301">
    <property type="term" value="F:kinase activity"/>
    <property type="evidence" value="ECO:0007669"/>
    <property type="project" value="UniProtKB-KW"/>
</dbReference>
<protein>
    <recommendedName>
        <fullName evidence="2">histidine kinase</fullName>
        <ecNumber evidence="2">2.7.13.3</ecNumber>
    </recommendedName>
</protein>
<comment type="catalytic activity">
    <reaction evidence="1">
        <text>ATP + protein L-histidine = ADP + protein N-phospho-L-histidine.</text>
        <dbReference type="EC" id="2.7.13.3"/>
    </reaction>
</comment>
<evidence type="ECO:0000256" key="3">
    <source>
        <dbReference type="ARBA" id="ARBA00022553"/>
    </source>
</evidence>
<dbReference type="CDD" id="cd16917">
    <property type="entry name" value="HATPase_UhpB-NarQ-NarX-like"/>
    <property type="match status" value="1"/>
</dbReference>
<organism evidence="12 13">
    <name type="scientific">Plantactinospora solaniradicis</name>
    <dbReference type="NCBI Taxonomy" id="1723736"/>
    <lineage>
        <taxon>Bacteria</taxon>
        <taxon>Bacillati</taxon>
        <taxon>Actinomycetota</taxon>
        <taxon>Actinomycetes</taxon>
        <taxon>Micromonosporales</taxon>
        <taxon>Micromonosporaceae</taxon>
        <taxon>Plantactinospora</taxon>
    </lineage>
</organism>
<evidence type="ECO:0000256" key="8">
    <source>
        <dbReference type="ARBA" id="ARBA00023012"/>
    </source>
</evidence>
<sequence>MTIRAALAPLTSGTTYRRGVFLLLGGVLLLPYGMLVTVFAELLRSREVPREAIMVLIAVAAAIAAVPLFLRGSRALEIAAARALLDVELPDPAADGRVDRETRLRCALWIGVHLFSGGLVGFALVAALPMALLFIVGQFGIGTEALVGLRIGPFDEMDTGWLTLIGLGMLVLLGYAVAGLGALAALMAPVLLGPSQTERIAGLERRASQLAERNRLARELHDSVGHALTVATLQAAAAGELLDTDREFVRRALRAIEETGRAAMADLDHVLGLLRDGDTGTSQVDGSGGRDDAMDGADGREQALAGADGREQALTGADGRDDALDDPEDPDAGPGSWTRPVRAPQRTLGELDRLVADTRATGLAVNVEVTGALDRLPAVVAREGYRIVQEGLTNAARYADRQPVTLRIAVAEGSLDIELVNAVVQRAGPTRSGSTGPPRQPARRRRGRGLAGMRERVVLLGGQMTAGPEDDTWRVAVRLPTLGAGEPPPPPRDGQRPEPGGRTSGTDGQRVDPEQRDETGRT</sequence>
<keyword evidence="7" id="KW-0067">ATP-binding</keyword>
<name>A0ABW1KAD6_9ACTN</name>
<dbReference type="Proteomes" id="UP001596203">
    <property type="component" value="Unassembled WGS sequence"/>
</dbReference>
<keyword evidence="3" id="KW-0597">Phosphoprotein</keyword>
<feature type="region of interest" description="Disordered" evidence="9">
    <location>
        <begin position="278"/>
        <end position="343"/>
    </location>
</feature>
<dbReference type="Gene3D" id="1.20.5.1930">
    <property type="match status" value="1"/>
</dbReference>
<feature type="transmembrane region" description="Helical" evidence="10">
    <location>
        <begin position="161"/>
        <end position="192"/>
    </location>
</feature>
<dbReference type="EMBL" id="JBHSPR010000010">
    <property type="protein sequence ID" value="MFC6017968.1"/>
    <property type="molecule type" value="Genomic_DNA"/>
</dbReference>
<evidence type="ECO:0000256" key="1">
    <source>
        <dbReference type="ARBA" id="ARBA00000085"/>
    </source>
</evidence>
<feature type="compositionally biased region" description="Basic and acidic residues" evidence="9">
    <location>
        <begin position="288"/>
        <end position="301"/>
    </location>
</feature>
<keyword evidence="8" id="KW-0902">Two-component regulatory system</keyword>
<dbReference type="EC" id="2.7.13.3" evidence="2"/>
<dbReference type="RefSeq" id="WP_377422653.1">
    <property type="nucleotide sequence ID" value="NZ_JBHSPR010000010.1"/>
</dbReference>
<dbReference type="Pfam" id="PF07730">
    <property type="entry name" value="HisKA_3"/>
    <property type="match status" value="1"/>
</dbReference>
<feature type="transmembrane region" description="Helical" evidence="10">
    <location>
        <begin position="106"/>
        <end position="125"/>
    </location>
</feature>
<feature type="compositionally biased region" description="Basic and acidic residues" evidence="9">
    <location>
        <begin position="509"/>
        <end position="522"/>
    </location>
</feature>
<dbReference type="InterPro" id="IPR050482">
    <property type="entry name" value="Sensor_HK_TwoCompSys"/>
</dbReference>
<evidence type="ECO:0000259" key="11">
    <source>
        <dbReference type="Pfam" id="PF07730"/>
    </source>
</evidence>
<comment type="caution">
    <text evidence="12">The sequence shown here is derived from an EMBL/GenBank/DDBJ whole genome shotgun (WGS) entry which is preliminary data.</text>
</comment>
<gene>
    <name evidence="12" type="ORF">ACFP2T_17335</name>
</gene>
<evidence type="ECO:0000313" key="12">
    <source>
        <dbReference type="EMBL" id="MFC6017968.1"/>
    </source>
</evidence>
<keyword evidence="10" id="KW-0472">Membrane</keyword>
<dbReference type="PANTHER" id="PTHR24421:SF10">
    <property type="entry name" value="NITRATE_NITRITE SENSOR PROTEIN NARQ"/>
    <property type="match status" value="1"/>
</dbReference>
<keyword evidence="4" id="KW-0808">Transferase</keyword>
<keyword evidence="5" id="KW-0547">Nucleotide-binding</keyword>
<reference evidence="13" key="1">
    <citation type="journal article" date="2019" name="Int. J. Syst. Evol. Microbiol.">
        <title>The Global Catalogue of Microorganisms (GCM) 10K type strain sequencing project: providing services to taxonomists for standard genome sequencing and annotation.</title>
        <authorList>
            <consortium name="The Broad Institute Genomics Platform"/>
            <consortium name="The Broad Institute Genome Sequencing Center for Infectious Disease"/>
            <person name="Wu L."/>
            <person name="Ma J."/>
        </authorList>
    </citation>
    <scope>NUCLEOTIDE SEQUENCE [LARGE SCALE GENOMIC DNA]</scope>
    <source>
        <strain evidence="13">ZS-35-S2</strain>
    </source>
</reference>
<evidence type="ECO:0000256" key="9">
    <source>
        <dbReference type="SAM" id="MobiDB-lite"/>
    </source>
</evidence>
<feature type="region of interest" description="Disordered" evidence="9">
    <location>
        <begin position="426"/>
        <end position="454"/>
    </location>
</feature>
<keyword evidence="10" id="KW-1133">Transmembrane helix</keyword>
<keyword evidence="13" id="KW-1185">Reference proteome</keyword>
<evidence type="ECO:0000256" key="4">
    <source>
        <dbReference type="ARBA" id="ARBA00022679"/>
    </source>
</evidence>
<dbReference type="InterPro" id="IPR036890">
    <property type="entry name" value="HATPase_C_sf"/>
</dbReference>
<evidence type="ECO:0000313" key="13">
    <source>
        <dbReference type="Proteomes" id="UP001596203"/>
    </source>
</evidence>
<evidence type="ECO:0000256" key="7">
    <source>
        <dbReference type="ARBA" id="ARBA00022840"/>
    </source>
</evidence>
<dbReference type="InterPro" id="IPR011712">
    <property type="entry name" value="Sig_transdc_His_kin_sub3_dim/P"/>
</dbReference>
<dbReference type="PANTHER" id="PTHR24421">
    <property type="entry name" value="NITRATE/NITRITE SENSOR PROTEIN NARX-RELATED"/>
    <property type="match status" value="1"/>
</dbReference>
<keyword evidence="6 12" id="KW-0418">Kinase</keyword>
<feature type="transmembrane region" description="Helical" evidence="10">
    <location>
        <begin position="20"/>
        <end position="40"/>
    </location>
</feature>
<evidence type="ECO:0000256" key="6">
    <source>
        <dbReference type="ARBA" id="ARBA00022777"/>
    </source>
</evidence>
<accession>A0ABW1KAD6</accession>
<feature type="domain" description="Signal transduction histidine kinase subgroup 3 dimerisation and phosphoacceptor" evidence="11">
    <location>
        <begin position="212"/>
        <end position="277"/>
    </location>
</feature>
<evidence type="ECO:0000256" key="10">
    <source>
        <dbReference type="SAM" id="Phobius"/>
    </source>
</evidence>
<dbReference type="SUPFAM" id="SSF55874">
    <property type="entry name" value="ATPase domain of HSP90 chaperone/DNA topoisomerase II/histidine kinase"/>
    <property type="match status" value="1"/>
</dbReference>
<feature type="transmembrane region" description="Helical" evidence="10">
    <location>
        <begin position="52"/>
        <end position="70"/>
    </location>
</feature>
<evidence type="ECO:0000256" key="5">
    <source>
        <dbReference type="ARBA" id="ARBA00022741"/>
    </source>
</evidence>